<dbReference type="PANTHER" id="PTHR36153">
    <property type="entry name" value="INNER MEMBRANE PROTEIN-RELATED"/>
    <property type="match status" value="1"/>
</dbReference>
<evidence type="ECO:0000313" key="6">
    <source>
        <dbReference type="EMBL" id="RSD31443.1"/>
    </source>
</evidence>
<dbReference type="RefSeq" id="WP_125320862.1">
    <property type="nucleotide sequence ID" value="NZ_AP024889.1"/>
</dbReference>
<feature type="transmembrane region" description="Helical" evidence="1">
    <location>
        <begin position="44"/>
        <end position="66"/>
    </location>
</feature>
<dbReference type="AlphaFoldDB" id="A0A427U452"/>
<keyword evidence="1" id="KW-0472">Membrane</keyword>
<organism evidence="6 7">
    <name type="scientific">Vibrio pectenicida</name>
    <dbReference type="NCBI Taxonomy" id="62763"/>
    <lineage>
        <taxon>Bacteria</taxon>
        <taxon>Pseudomonadati</taxon>
        <taxon>Pseudomonadota</taxon>
        <taxon>Gammaproteobacteria</taxon>
        <taxon>Vibrionales</taxon>
        <taxon>Vibrionaceae</taxon>
        <taxon>Vibrio</taxon>
    </lineage>
</organism>
<keyword evidence="7" id="KW-1185">Reference proteome</keyword>
<dbReference type="Pfam" id="PF06744">
    <property type="entry name" value="IcmF_C"/>
    <property type="match status" value="1"/>
</dbReference>
<dbReference type="Pfam" id="PF06761">
    <property type="entry name" value="IcmF-related"/>
    <property type="match status" value="1"/>
</dbReference>
<evidence type="ECO:0000259" key="3">
    <source>
        <dbReference type="Pfam" id="PF06761"/>
    </source>
</evidence>
<comment type="caution">
    <text evidence="6">The sequence shown here is derived from an EMBL/GenBank/DDBJ whole genome shotgun (WGS) entry which is preliminary data.</text>
</comment>
<feature type="domain" description="Type VI secretion system component TssM1 helical" evidence="5">
    <location>
        <begin position="896"/>
        <end position="993"/>
    </location>
</feature>
<dbReference type="NCBIfam" id="TIGR03348">
    <property type="entry name" value="VI_IcmF"/>
    <property type="match status" value="1"/>
</dbReference>
<dbReference type="EMBL" id="RSFA01000031">
    <property type="protein sequence ID" value="RSD31443.1"/>
    <property type="molecule type" value="Genomic_DNA"/>
</dbReference>
<dbReference type="InterPro" id="IPR009612">
    <property type="entry name" value="IcmF-rel"/>
</dbReference>
<evidence type="ECO:0000256" key="1">
    <source>
        <dbReference type="SAM" id="Phobius"/>
    </source>
</evidence>
<dbReference type="Proteomes" id="UP000269041">
    <property type="component" value="Unassembled WGS sequence"/>
</dbReference>
<evidence type="ECO:0000313" key="7">
    <source>
        <dbReference type="Proteomes" id="UP000269041"/>
    </source>
</evidence>
<name>A0A427U452_9VIBR</name>
<dbReference type="PANTHER" id="PTHR36153:SF1">
    <property type="entry name" value="TYPE VI SECRETION SYSTEM COMPONENT TSSM1"/>
    <property type="match status" value="1"/>
</dbReference>
<dbReference type="InterPro" id="IPR010623">
    <property type="entry name" value="IcmF_C"/>
</dbReference>
<reference evidence="6 7" key="1">
    <citation type="submission" date="2018-12" db="EMBL/GenBank/DDBJ databases">
        <title>Genomic taxonomy of the Vibrionaceae family.</title>
        <authorList>
            <person name="Gomez-Gil B."/>
            <person name="Enciso-Ibarra K."/>
        </authorList>
    </citation>
    <scope>NUCLEOTIDE SEQUENCE [LARGE SCALE GENOMIC DNA]</scope>
    <source>
        <strain evidence="6 7">CAIM 594</strain>
    </source>
</reference>
<dbReference type="OrthoDB" id="9758229at2"/>
<dbReference type="InterPro" id="IPR017731">
    <property type="entry name" value="TssM1-like"/>
</dbReference>
<dbReference type="Pfam" id="PF21070">
    <property type="entry name" value="IcmF_helical"/>
    <property type="match status" value="1"/>
</dbReference>
<evidence type="ECO:0000259" key="4">
    <source>
        <dbReference type="Pfam" id="PF14331"/>
    </source>
</evidence>
<dbReference type="InterPro" id="IPR053156">
    <property type="entry name" value="T6SS_TssM-like"/>
</dbReference>
<dbReference type="Pfam" id="PF14331">
    <property type="entry name" value="IcmF-related_N"/>
    <property type="match status" value="1"/>
</dbReference>
<feature type="domain" description="Type VI secretion system IcmF C-terminal" evidence="2">
    <location>
        <begin position="1004"/>
        <end position="1107"/>
    </location>
</feature>
<keyword evidence="1" id="KW-1133">Transmembrane helix</keyword>
<gene>
    <name evidence="6" type="primary">tssM</name>
    <name evidence="6" type="ORF">EJA03_08795</name>
</gene>
<protein>
    <submittedName>
        <fullName evidence="6">Type VI secretion system membrane subunit TssM</fullName>
    </submittedName>
</protein>
<dbReference type="InterPro" id="IPR025743">
    <property type="entry name" value="TssM1_N"/>
</dbReference>
<evidence type="ECO:0000259" key="2">
    <source>
        <dbReference type="Pfam" id="PF06744"/>
    </source>
</evidence>
<feature type="domain" description="Type VI secretion system component TssM1 N-terminal" evidence="4">
    <location>
        <begin position="174"/>
        <end position="421"/>
    </location>
</feature>
<keyword evidence="1" id="KW-0812">Transmembrane</keyword>
<accession>A0A427U452</accession>
<feature type="transmembrane region" description="Helical" evidence="1">
    <location>
        <begin position="413"/>
        <end position="434"/>
    </location>
</feature>
<proteinExistence type="predicted"/>
<dbReference type="InterPro" id="IPR048677">
    <property type="entry name" value="TssM1_hel"/>
</dbReference>
<evidence type="ECO:0000259" key="5">
    <source>
        <dbReference type="Pfam" id="PF21070"/>
    </source>
</evidence>
<feature type="domain" description="IcmF-related" evidence="3">
    <location>
        <begin position="503"/>
        <end position="769"/>
    </location>
</feature>
<feature type="transmembrane region" description="Helical" evidence="1">
    <location>
        <begin position="16"/>
        <end position="38"/>
    </location>
</feature>
<sequence length="1127" mass="128959">MVESNSSQSQNSKLSTLLWTFLFVATICALGGLLTWRFAYPTHILAGVLITLLTSLVLGLFLYWLLSKRKSQPKTPDQEKAVINKRCMLLTKHFKSMLSIQKRKKRLSSRYDLPFYILLSDNPIKDKSTITQMGYEAYKVDDFGNDIEFPILFWLSEHSILISVSLGEEQHTSYVKTLCQNLNKWRPRQAINGIILTTDVKEFLESTETITQKADQIKSQIKGFNRVFGLNLPIYNIITQMGQINDFCQFFSGFDEAKRNDVFGATSPILKHGGIEADWFNTEYDNLITQLLSNMSAALVSQLNQDYRNAICSAPYQFALLKESLWEFLYRLYRGEQLQDGLNFRGFYFTHSGAIQKQHDVLANVVNQNLGYEQFQQHQQIPVQQTLFAQYLMTHTIINEHELVGVNRRKENLLLAMQTAYTLFWLSLFSFVLIDIKLDFDYQSKIETKADSMLERYKEAISAQPYNIESMADNIPNLYSLNRIYTLYLEPKPWYTLPFMPTSSIVHDVRTAYYDELQRVLIPSMENTLEKDLFVYVNLEDQAKTLSLLNNYRLLFNVDRSNIAALKKYFITTLEEQGEADSVNITQLEMLLDDVFAQGLVPMKANLGLEHLAKKVISQTGVETLLYQHILNSATYSKRIDIRQELGSNFQSLMSFSPNYAGYMVPYLYTPSGFNELDLSVDSPIIKEALKAYEGVAGASPSASEMYRISRDLKQRYQNDYINYWRDFISHIKIASVSNADELKQTLALLTTASNNPLALLYNTISKYTSVELPQSPTEDKNAQPEEQDIDKKESARQIQLAFERFHEQVTADEQGNKPIDSLLGKVTQAETWLDKFYQAEEPQKVAYQALTATIKTSNPISILAQQEATQPSFSQQILTQVTRQSNELVMSLAHDYLNNTWKTEVYQPYKTTIASYYPFNKSASSDASTADVATFFKLDGTLDQYYQTKLKNFSTEERSPYLYGLLPNTGFALDPSVWQMLAKARDIRSALFLADPQSMSLQFQLKAKEMSPDVTEFIIQGEKPLFTYQHGPRLWTKQNWSAAAIEQDSVGFQLKAQTNNIATEKFQGNWAWFRLIEPRVASATSQQTEVAIKYGDSQVQLSIKTQGQNNPFVPNFFSAFSLPSSI</sequence>